<dbReference type="EMBL" id="JASHIE010000005">
    <property type="protein sequence ID" value="MDI9874634.1"/>
    <property type="molecule type" value="Genomic_DNA"/>
</dbReference>
<gene>
    <name evidence="1" type="ORF">QM481_08850</name>
</gene>
<proteinExistence type="predicted"/>
<sequence>MKNSITKKDFLRLYNINRTIFSIWCEDLPHEIGIKKTKQTFTPRQIIAIIKAFGIPPYCTIEERKYIELICSTNGGQIDS</sequence>
<evidence type="ECO:0008006" key="3">
    <source>
        <dbReference type="Google" id="ProtNLM"/>
    </source>
</evidence>
<evidence type="ECO:0000313" key="1">
    <source>
        <dbReference type="EMBL" id="MDI9874634.1"/>
    </source>
</evidence>
<protein>
    <recommendedName>
        <fullName evidence="3">Transposase</fullName>
    </recommendedName>
</protein>
<evidence type="ECO:0000313" key="2">
    <source>
        <dbReference type="Proteomes" id="UP001225761"/>
    </source>
</evidence>
<name>A0ABT6Z0Q1_9BACT</name>
<dbReference type="Proteomes" id="UP001225761">
    <property type="component" value="Unassembled WGS sequence"/>
</dbReference>
<keyword evidence="2" id="KW-1185">Reference proteome</keyword>
<accession>A0ABT6Z0Q1</accession>
<organism evidence="1 2">
    <name type="scientific">Flectobacillus rivi</name>
    <dbReference type="NCBI Taxonomy" id="2984209"/>
    <lineage>
        <taxon>Bacteria</taxon>
        <taxon>Pseudomonadati</taxon>
        <taxon>Bacteroidota</taxon>
        <taxon>Cytophagia</taxon>
        <taxon>Cytophagales</taxon>
        <taxon>Flectobacillaceae</taxon>
        <taxon>Flectobacillus</taxon>
    </lineage>
</organism>
<comment type="caution">
    <text evidence="1">The sequence shown here is derived from an EMBL/GenBank/DDBJ whole genome shotgun (WGS) entry which is preliminary data.</text>
</comment>
<dbReference type="RefSeq" id="WP_283381469.1">
    <property type="nucleotide sequence ID" value="NZ_JASHIE010000005.1"/>
</dbReference>
<reference evidence="1 2" key="1">
    <citation type="submission" date="2023-05" db="EMBL/GenBank/DDBJ databases">
        <title>Novel species of genus Flectobacillus isolated from stream in China.</title>
        <authorList>
            <person name="Lu H."/>
        </authorList>
    </citation>
    <scope>NUCLEOTIDE SEQUENCE [LARGE SCALE GENOMIC DNA]</scope>
    <source>
        <strain evidence="1 2">LFS242W</strain>
    </source>
</reference>